<dbReference type="Proteomes" id="UP000266723">
    <property type="component" value="Unassembled WGS sequence"/>
</dbReference>
<feature type="non-terminal residue" evidence="2">
    <location>
        <position position="1"/>
    </location>
</feature>
<reference evidence="2 3" key="1">
    <citation type="journal article" date="2020" name="BMC Genomics">
        <title>Intraspecific diversification of the crop wild relative Brassica cretica Lam. using demographic model selection.</title>
        <authorList>
            <person name="Kioukis A."/>
            <person name="Michalopoulou V.A."/>
            <person name="Briers L."/>
            <person name="Pirintsos S."/>
            <person name="Studholme D.J."/>
            <person name="Pavlidis P."/>
            <person name="Sarris P.F."/>
        </authorList>
    </citation>
    <scope>NUCLEOTIDE SEQUENCE [LARGE SCALE GENOMIC DNA]</scope>
    <source>
        <strain evidence="3">cv. PFS-1207/04</strain>
    </source>
</reference>
<evidence type="ECO:0000313" key="2">
    <source>
        <dbReference type="EMBL" id="KAF3516856.1"/>
    </source>
</evidence>
<organism evidence="2 3">
    <name type="scientific">Brassica cretica</name>
    <name type="common">Mustard</name>
    <dbReference type="NCBI Taxonomy" id="69181"/>
    <lineage>
        <taxon>Eukaryota</taxon>
        <taxon>Viridiplantae</taxon>
        <taxon>Streptophyta</taxon>
        <taxon>Embryophyta</taxon>
        <taxon>Tracheophyta</taxon>
        <taxon>Spermatophyta</taxon>
        <taxon>Magnoliopsida</taxon>
        <taxon>eudicotyledons</taxon>
        <taxon>Gunneridae</taxon>
        <taxon>Pentapetalae</taxon>
        <taxon>rosids</taxon>
        <taxon>malvids</taxon>
        <taxon>Brassicales</taxon>
        <taxon>Brassicaceae</taxon>
        <taxon>Brassiceae</taxon>
        <taxon>Brassica</taxon>
    </lineage>
</organism>
<dbReference type="NCBIfam" id="TIGR01640">
    <property type="entry name" value="F_box_assoc_1"/>
    <property type="match status" value="1"/>
</dbReference>
<sequence>VRCLSKSWASILSRPYFTDWFLTNSFNHPRLLFIVQVYGGLVFFPAPQTPNAHAKSSLVTKCYKRHSSYSLDIYFSLYGLPVKEDCDSLLFDVRSEKFSFINIDDESMAKSSTLINYKGRLGAVQFTCTNQRTLRLWLLEDAAGINKWSTNIYELPPSWKHPCTNRFKIVGMTRTCHIVLSPCMVSDAFYVIYYKSTISRGTLWQKLKYNGCSVEVMQFIPFKIM</sequence>
<feature type="domain" description="F-box associated beta-propeller type 3" evidence="1">
    <location>
        <begin position="89"/>
        <end position="195"/>
    </location>
</feature>
<comment type="caution">
    <text evidence="2">The sequence shown here is derived from an EMBL/GenBank/DDBJ whole genome shotgun (WGS) entry which is preliminary data.</text>
</comment>
<dbReference type="InterPro" id="IPR013187">
    <property type="entry name" value="F-box-assoc_dom_typ3"/>
</dbReference>
<protein>
    <recommendedName>
        <fullName evidence="1">F-box associated beta-propeller type 3 domain-containing protein</fullName>
    </recommendedName>
</protein>
<gene>
    <name evidence="2" type="ORF">DY000_02061298</name>
</gene>
<dbReference type="Pfam" id="PF08268">
    <property type="entry name" value="FBA_3"/>
    <property type="match status" value="1"/>
</dbReference>
<dbReference type="PANTHER" id="PTHR31111">
    <property type="entry name" value="BNAA05G37150D PROTEIN-RELATED"/>
    <property type="match status" value="1"/>
</dbReference>
<accession>A0ABQ7ARV3</accession>
<keyword evidence="3" id="KW-1185">Reference proteome</keyword>
<dbReference type="PANTHER" id="PTHR31111:SF39">
    <property type="entry name" value="F-BOX DOMAIN-CONTAINING PROTEIN"/>
    <property type="match status" value="1"/>
</dbReference>
<dbReference type="EMBL" id="QGKV02001556">
    <property type="protein sequence ID" value="KAF3516856.1"/>
    <property type="molecule type" value="Genomic_DNA"/>
</dbReference>
<dbReference type="InterPro" id="IPR017451">
    <property type="entry name" value="F-box-assoc_interact_dom"/>
</dbReference>
<evidence type="ECO:0000259" key="1">
    <source>
        <dbReference type="Pfam" id="PF08268"/>
    </source>
</evidence>
<evidence type="ECO:0000313" key="3">
    <source>
        <dbReference type="Proteomes" id="UP000266723"/>
    </source>
</evidence>
<name>A0ABQ7ARV3_BRACR</name>
<proteinExistence type="predicted"/>